<accession>A0A8H3DHH6</accession>
<dbReference type="SUPFAM" id="SSF52047">
    <property type="entry name" value="RNI-like"/>
    <property type="match status" value="1"/>
</dbReference>
<proteinExistence type="predicted"/>
<dbReference type="InterPro" id="IPR032675">
    <property type="entry name" value="LRR_dom_sf"/>
</dbReference>
<dbReference type="Proteomes" id="UP000663861">
    <property type="component" value="Unassembled WGS sequence"/>
</dbReference>
<evidence type="ECO:0000313" key="1">
    <source>
        <dbReference type="EMBL" id="CAE6523830.1"/>
    </source>
</evidence>
<evidence type="ECO:0008006" key="3">
    <source>
        <dbReference type="Google" id="ProtNLM"/>
    </source>
</evidence>
<organism evidence="1 2">
    <name type="scientific">Rhizoctonia solani</name>
    <dbReference type="NCBI Taxonomy" id="456999"/>
    <lineage>
        <taxon>Eukaryota</taxon>
        <taxon>Fungi</taxon>
        <taxon>Dikarya</taxon>
        <taxon>Basidiomycota</taxon>
        <taxon>Agaricomycotina</taxon>
        <taxon>Agaricomycetes</taxon>
        <taxon>Cantharellales</taxon>
        <taxon>Ceratobasidiaceae</taxon>
        <taxon>Rhizoctonia</taxon>
    </lineage>
</organism>
<dbReference type="EMBL" id="CAJMWY010004208">
    <property type="protein sequence ID" value="CAE6523830.1"/>
    <property type="molecule type" value="Genomic_DNA"/>
</dbReference>
<dbReference type="OrthoDB" id="3136343at2759"/>
<comment type="caution">
    <text evidence="1">The sequence shown here is derived from an EMBL/GenBank/DDBJ whole genome shotgun (WGS) entry which is preliminary data.</text>
</comment>
<sequence length="584" mass="66314">MNMSDSSSCATVKQWEEASTSLVAAFKHYTDLCVGLSNGSLRGGIEWNDLVPRIDSTLGVTHERISHYLGESNRALTRVRNKFASPLFRLPQDVLREILLNVVFDRDNPVPFSQPSMERDTWFIYHRLYNLIGVCSAWRDMIMANGTFWSVIPMIPNTSAEGERPFELHLQRAGESTLYLAANLESSMSSRDFAVVLAEHGSRFRTINITTGDTNTIRDIINRLLKQGRHGALSELFIQSRGSRTRMHRIPGDPDYIVSHDPPLSHLMQSLRAFRIRRVNFHWNTISFSSRLVELHIEHISLGYDDAIAPWVQVLSSATNLRELKIIDVSTFHGSGTTGNSASLSPVTFPALQSLFIKNLYLNTLKHLLPMIVSGTHRLILFLSRNSLGVNTREGGYFSDSDEYGETIDYDSLRRLLEHTVVDTLMTTGSRSRGGEWLTRFELTGLLKSMPTLKTLKLNQWKIGKDLCKSLTQTYHSRASSKHVPLPELRNLHLSSVEICDDELFQKMISSRSLYQLMLGGYSQGSEAHGRMYSPLDQALLQIQITEDSGIVRRLRENMPELDLRLVGPDECPVEFSRSEWRLW</sequence>
<protein>
    <recommendedName>
        <fullName evidence="3">F-box domain-containing protein</fullName>
    </recommendedName>
</protein>
<dbReference type="Gene3D" id="3.80.10.10">
    <property type="entry name" value="Ribonuclease Inhibitor"/>
    <property type="match status" value="1"/>
</dbReference>
<gene>
    <name evidence="1" type="ORF">RDB_LOCUS160773</name>
</gene>
<name>A0A8H3DHH6_9AGAM</name>
<reference evidence="1" key="1">
    <citation type="submission" date="2021-01" db="EMBL/GenBank/DDBJ databases">
        <authorList>
            <person name="Kaushik A."/>
        </authorList>
    </citation>
    <scope>NUCLEOTIDE SEQUENCE</scope>
    <source>
        <strain evidence="1">AG4-RS23</strain>
    </source>
</reference>
<evidence type="ECO:0000313" key="2">
    <source>
        <dbReference type="Proteomes" id="UP000663861"/>
    </source>
</evidence>
<dbReference type="AlphaFoldDB" id="A0A8H3DHH6"/>